<dbReference type="Proteomes" id="UP000652761">
    <property type="component" value="Unassembled WGS sequence"/>
</dbReference>
<name>A0A843VPP5_COLES</name>
<dbReference type="EMBL" id="NMUH01001898">
    <property type="protein sequence ID" value="MQL96287.1"/>
    <property type="molecule type" value="Genomic_DNA"/>
</dbReference>
<accession>A0A843VPP5</accession>
<comment type="caution">
    <text evidence="2">The sequence shown here is derived from an EMBL/GenBank/DDBJ whole genome shotgun (WGS) entry which is preliminary data.</text>
</comment>
<evidence type="ECO:0000313" key="3">
    <source>
        <dbReference type="Proteomes" id="UP000652761"/>
    </source>
</evidence>
<evidence type="ECO:0000313" key="2">
    <source>
        <dbReference type="EMBL" id="MQL96287.1"/>
    </source>
</evidence>
<evidence type="ECO:0000256" key="1">
    <source>
        <dbReference type="SAM" id="MobiDB-lite"/>
    </source>
</evidence>
<protein>
    <submittedName>
        <fullName evidence="2">Uncharacterized protein</fullName>
    </submittedName>
</protein>
<proteinExistence type="predicted"/>
<feature type="region of interest" description="Disordered" evidence="1">
    <location>
        <begin position="1"/>
        <end position="26"/>
    </location>
</feature>
<sequence length="128" mass="14478">PRRAQSRVHCYTEEEPPSSGPEGRRRLRRLPPLLLVLRHRRLLPLALAPCAVRSTTAPPRDSWVLCPLTWTPLDTVSADVAVTGIGRNQQFVGMKRYTYVLPIFGHGFKEIRKSAGRIKFPYLPSLHG</sequence>
<organism evidence="2 3">
    <name type="scientific">Colocasia esculenta</name>
    <name type="common">Wild taro</name>
    <name type="synonym">Arum esculentum</name>
    <dbReference type="NCBI Taxonomy" id="4460"/>
    <lineage>
        <taxon>Eukaryota</taxon>
        <taxon>Viridiplantae</taxon>
        <taxon>Streptophyta</taxon>
        <taxon>Embryophyta</taxon>
        <taxon>Tracheophyta</taxon>
        <taxon>Spermatophyta</taxon>
        <taxon>Magnoliopsida</taxon>
        <taxon>Liliopsida</taxon>
        <taxon>Araceae</taxon>
        <taxon>Aroideae</taxon>
        <taxon>Colocasieae</taxon>
        <taxon>Colocasia</taxon>
    </lineage>
</organism>
<reference evidence="2" key="1">
    <citation type="submission" date="2017-07" db="EMBL/GenBank/DDBJ databases">
        <title>Taro Niue Genome Assembly and Annotation.</title>
        <authorList>
            <person name="Atibalentja N."/>
            <person name="Keating K."/>
            <person name="Fields C.J."/>
        </authorList>
    </citation>
    <scope>NUCLEOTIDE SEQUENCE</scope>
    <source>
        <strain evidence="2">Niue_2</strain>
        <tissue evidence="2">Leaf</tissue>
    </source>
</reference>
<gene>
    <name evidence="2" type="ORF">Taro_028967</name>
</gene>
<keyword evidence="3" id="KW-1185">Reference proteome</keyword>
<feature type="non-terminal residue" evidence="2">
    <location>
        <position position="1"/>
    </location>
</feature>
<dbReference type="AlphaFoldDB" id="A0A843VPP5"/>